<gene>
    <name evidence="1" type="ordered locus">MCA2903</name>
</gene>
<accession>Q603A4</accession>
<organism evidence="1 2">
    <name type="scientific">Methylococcus capsulatus (strain ATCC 33009 / NCIMB 11132 / Bath)</name>
    <dbReference type="NCBI Taxonomy" id="243233"/>
    <lineage>
        <taxon>Bacteria</taxon>
        <taxon>Pseudomonadati</taxon>
        <taxon>Pseudomonadota</taxon>
        <taxon>Gammaproteobacteria</taxon>
        <taxon>Methylococcales</taxon>
        <taxon>Methylococcaceae</taxon>
        <taxon>Methylococcus</taxon>
    </lineage>
</organism>
<dbReference type="KEGG" id="mca:MCA2903"/>
<dbReference type="EMBL" id="AE017282">
    <property type="protein sequence ID" value="AAU91013.1"/>
    <property type="molecule type" value="Genomic_DNA"/>
</dbReference>
<dbReference type="AlphaFoldDB" id="Q603A4"/>
<name>Q603A4_METCA</name>
<protein>
    <submittedName>
        <fullName evidence="1">Uncharacterized protein</fullName>
    </submittedName>
</protein>
<dbReference type="HOGENOM" id="CLU_2899042_0_0_6"/>
<dbReference type="RefSeq" id="WP_010962098.1">
    <property type="nucleotide sequence ID" value="NC_002977.6"/>
</dbReference>
<dbReference type="STRING" id="243233.MCA2903"/>
<dbReference type="GeneID" id="88225076"/>
<reference evidence="1 2" key="1">
    <citation type="journal article" date="2004" name="PLoS Biol.">
        <title>Genomic insights into methanotrophy: the complete genome sequence of Methylococcus capsulatus (Bath).</title>
        <authorList>
            <person name="Ward N.L."/>
            <person name="Larsen O."/>
            <person name="Sakwa J."/>
            <person name="Bruseth L."/>
            <person name="Khouri H.M."/>
            <person name="Durkin A.S."/>
            <person name="Dimitrov G."/>
            <person name="Jiang L."/>
            <person name="Scanlan D."/>
            <person name="Kang K.H."/>
            <person name="Lewis M.R."/>
            <person name="Nelson K.E."/>
            <person name="Methe B.A."/>
            <person name="Wu M."/>
            <person name="Heidelberg J.F."/>
            <person name="Paulsen I.T."/>
            <person name="Fouts D.E."/>
            <person name="Ravel J."/>
            <person name="Tettelin H."/>
            <person name="Ren Q."/>
            <person name="Read T.D."/>
            <person name="DeBoy R.T."/>
            <person name="Seshadri R."/>
            <person name="Salzberg S.L."/>
            <person name="Jensen H.B."/>
            <person name="Birkeland N.K."/>
            <person name="Nelson W.C."/>
            <person name="Dodson R.J."/>
            <person name="Grindhaug S.H."/>
            <person name="Holt I.E."/>
            <person name="Eidhammer I."/>
            <person name="Jonasen I."/>
            <person name="Vanaken S."/>
            <person name="Utterback T.R."/>
            <person name="Feldblyum T.V."/>
            <person name="Fraser C.M."/>
            <person name="Lillehaug J.R."/>
            <person name="Eisen J.A."/>
        </authorList>
    </citation>
    <scope>NUCLEOTIDE SEQUENCE [LARGE SCALE GENOMIC DNA]</scope>
    <source>
        <strain evidence="2">ATCC 33009 / NCIMB 11132 / Bath</strain>
    </source>
</reference>
<evidence type="ECO:0000313" key="1">
    <source>
        <dbReference type="EMBL" id="AAU91013.1"/>
    </source>
</evidence>
<sequence>MAKQTTVNAIDPTLIDDDGQYRVVLAERIVVDGVVLYPGWDIILKGDVVKSNREAIEHADPI</sequence>
<evidence type="ECO:0000313" key="2">
    <source>
        <dbReference type="Proteomes" id="UP000006821"/>
    </source>
</evidence>
<proteinExistence type="predicted"/>
<dbReference type="Proteomes" id="UP000006821">
    <property type="component" value="Chromosome"/>
</dbReference>